<dbReference type="AlphaFoldDB" id="A0A812GI66"/>
<accession>A0A812GI66</accession>
<keyword evidence="2" id="KW-1185">Reference proteome</keyword>
<evidence type="ECO:0000313" key="2">
    <source>
        <dbReference type="Proteomes" id="UP000604046"/>
    </source>
</evidence>
<sequence>MGTADRPPQHLPDPLPVLIRRSDGGEFWFNIDMTDVDAERLSYRDFLELLADQMNEDHPEIDPNSFEAICSSLPGPENLRSRLRESDYISPVHFQDGSRLEAYITVGQNAESLKNLYKQMYPLLSKAIDAIAMVGDNDLATQDGTLQTASEFRSILTLLGRAMSRHAGSGGRSLGAGPEEAQAKVVKVAQEITDAVLEAVAQEHPSLQSVLTFLQMDLEIK</sequence>
<protein>
    <submittedName>
        <fullName evidence="1">Uncharacterized protein</fullName>
    </submittedName>
</protein>
<reference evidence="1" key="1">
    <citation type="submission" date="2021-02" db="EMBL/GenBank/DDBJ databases">
        <authorList>
            <person name="Dougan E. K."/>
            <person name="Rhodes N."/>
            <person name="Thang M."/>
            <person name="Chan C."/>
        </authorList>
    </citation>
    <scope>NUCLEOTIDE SEQUENCE</scope>
</reference>
<comment type="caution">
    <text evidence="1">The sequence shown here is derived from an EMBL/GenBank/DDBJ whole genome shotgun (WGS) entry which is preliminary data.</text>
</comment>
<dbReference type="Proteomes" id="UP000604046">
    <property type="component" value="Unassembled WGS sequence"/>
</dbReference>
<gene>
    <name evidence="1" type="ORF">SNAT2548_LOCUS390</name>
</gene>
<proteinExistence type="predicted"/>
<organism evidence="1 2">
    <name type="scientific">Symbiodinium natans</name>
    <dbReference type="NCBI Taxonomy" id="878477"/>
    <lineage>
        <taxon>Eukaryota</taxon>
        <taxon>Sar</taxon>
        <taxon>Alveolata</taxon>
        <taxon>Dinophyceae</taxon>
        <taxon>Suessiales</taxon>
        <taxon>Symbiodiniaceae</taxon>
        <taxon>Symbiodinium</taxon>
    </lineage>
</organism>
<name>A0A812GI66_9DINO</name>
<dbReference type="EMBL" id="CAJNDS010000018">
    <property type="protein sequence ID" value="CAE6918815.1"/>
    <property type="molecule type" value="Genomic_DNA"/>
</dbReference>
<evidence type="ECO:0000313" key="1">
    <source>
        <dbReference type="EMBL" id="CAE6918815.1"/>
    </source>
</evidence>